<dbReference type="EMBL" id="CAMXCT030005779">
    <property type="protein sequence ID" value="CAL4800547.1"/>
    <property type="molecule type" value="Genomic_DNA"/>
</dbReference>
<evidence type="ECO:0000313" key="4">
    <source>
        <dbReference type="Proteomes" id="UP001152797"/>
    </source>
</evidence>
<dbReference type="EMBL" id="CAMXCT010005779">
    <property type="protein sequence ID" value="CAI4013235.1"/>
    <property type="molecule type" value="Genomic_DNA"/>
</dbReference>
<dbReference type="AlphaFoldDB" id="A0A9P1DN08"/>
<name>A0A9P1DN08_9DINO</name>
<proteinExistence type="predicted"/>
<keyword evidence="4" id="KW-1185">Reference proteome</keyword>
<reference evidence="3" key="2">
    <citation type="submission" date="2024-04" db="EMBL/GenBank/DDBJ databases">
        <authorList>
            <person name="Chen Y."/>
            <person name="Shah S."/>
            <person name="Dougan E. K."/>
            <person name="Thang M."/>
            <person name="Chan C."/>
        </authorList>
    </citation>
    <scope>NUCLEOTIDE SEQUENCE [LARGE SCALE GENOMIC DNA]</scope>
</reference>
<evidence type="ECO:0000313" key="3">
    <source>
        <dbReference type="EMBL" id="CAL1166610.1"/>
    </source>
</evidence>
<reference evidence="2" key="1">
    <citation type="submission" date="2022-10" db="EMBL/GenBank/DDBJ databases">
        <authorList>
            <person name="Chen Y."/>
            <person name="Dougan E. K."/>
            <person name="Chan C."/>
            <person name="Rhodes N."/>
            <person name="Thang M."/>
        </authorList>
    </citation>
    <scope>NUCLEOTIDE SEQUENCE</scope>
</reference>
<dbReference type="Proteomes" id="UP001152797">
    <property type="component" value="Unassembled WGS sequence"/>
</dbReference>
<sequence length="339" mass="37930">MAHVRLKPIAGDGCFEPAFASHLLGSLGRGASSCKELQEAAASVVIESGKHPQNIERDLMRALELPLDSQDFLALLESFQGCFRILQLNVLHDTQKVVIPKSSIKEYWAHWKKFCTHHEAADDGNHSPIGLFGDDARWSLAGSKIICVLLNQILDPKTRLPSTRFLLFCLRVELSLGTSTIDPLFRAQHGDMGELQDTLEMRGYPSPPPKASDTLSPKTVRTASDLSEHSPKVALSERSEEALLCSARQPQVDPKRQSMRSMRLGEPRRSSIRRRSFSDNPNATLSRHWPLQAETTAAGRMHSFKGIRPRYLDHLSLPGVERGLSLRKHSRGPRERRAR</sequence>
<feature type="region of interest" description="Disordered" evidence="1">
    <location>
        <begin position="247"/>
        <end position="284"/>
    </location>
</feature>
<feature type="region of interest" description="Disordered" evidence="1">
    <location>
        <begin position="318"/>
        <end position="339"/>
    </location>
</feature>
<evidence type="ECO:0000313" key="2">
    <source>
        <dbReference type="EMBL" id="CAI4013235.1"/>
    </source>
</evidence>
<comment type="caution">
    <text evidence="2">The sequence shown here is derived from an EMBL/GenBank/DDBJ whole genome shotgun (WGS) entry which is preliminary data.</text>
</comment>
<dbReference type="EMBL" id="CAMXCT020005779">
    <property type="protein sequence ID" value="CAL1166610.1"/>
    <property type="molecule type" value="Genomic_DNA"/>
</dbReference>
<evidence type="ECO:0000256" key="1">
    <source>
        <dbReference type="SAM" id="MobiDB-lite"/>
    </source>
</evidence>
<feature type="compositionally biased region" description="Polar residues" evidence="1">
    <location>
        <begin position="213"/>
        <end position="225"/>
    </location>
</feature>
<gene>
    <name evidence="2" type="ORF">C1SCF055_LOCUS38225</name>
</gene>
<protein>
    <submittedName>
        <fullName evidence="2">Uncharacterized protein</fullName>
    </submittedName>
</protein>
<accession>A0A9P1DN08</accession>
<feature type="region of interest" description="Disordered" evidence="1">
    <location>
        <begin position="200"/>
        <end position="233"/>
    </location>
</feature>
<organism evidence="2">
    <name type="scientific">Cladocopium goreaui</name>
    <dbReference type="NCBI Taxonomy" id="2562237"/>
    <lineage>
        <taxon>Eukaryota</taxon>
        <taxon>Sar</taxon>
        <taxon>Alveolata</taxon>
        <taxon>Dinophyceae</taxon>
        <taxon>Suessiales</taxon>
        <taxon>Symbiodiniaceae</taxon>
        <taxon>Cladocopium</taxon>
    </lineage>
</organism>